<keyword evidence="3" id="KW-0378">Hydrolase</keyword>
<dbReference type="RefSeq" id="WP_240957184.1">
    <property type="nucleotide sequence ID" value="NZ_JBEZNA010000113.1"/>
</dbReference>
<gene>
    <name evidence="3" type="ORF">AB0D95_29345</name>
</gene>
<name>A0ABV3EZ74_9ACTN</name>
<dbReference type="SUPFAM" id="SSF53474">
    <property type="entry name" value="alpha/beta-Hydrolases"/>
    <property type="match status" value="1"/>
</dbReference>
<organism evidence="3 4">
    <name type="scientific">Streptomyces chilikensis</name>
    <dbReference type="NCBI Taxonomy" id="1194079"/>
    <lineage>
        <taxon>Bacteria</taxon>
        <taxon>Bacillati</taxon>
        <taxon>Actinomycetota</taxon>
        <taxon>Actinomycetes</taxon>
        <taxon>Kitasatosporales</taxon>
        <taxon>Streptomycetaceae</taxon>
        <taxon>Streptomyces</taxon>
    </lineage>
</organism>
<proteinExistence type="inferred from homology"/>
<feature type="domain" description="Thioesterase" evidence="2">
    <location>
        <begin position="23"/>
        <end position="244"/>
    </location>
</feature>
<dbReference type="InterPro" id="IPR001031">
    <property type="entry name" value="Thioesterase"/>
</dbReference>
<dbReference type="PANTHER" id="PTHR11487:SF0">
    <property type="entry name" value="S-ACYL FATTY ACID SYNTHASE THIOESTERASE, MEDIUM CHAIN"/>
    <property type="match status" value="1"/>
</dbReference>
<dbReference type="Proteomes" id="UP001551584">
    <property type="component" value="Unassembled WGS sequence"/>
</dbReference>
<dbReference type="Pfam" id="PF00975">
    <property type="entry name" value="Thioesterase"/>
    <property type="match status" value="1"/>
</dbReference>
<keyword evidence="4" id="KW-1185">Reference proteome</keyword>
<dbReference type="InterPro" id="IPR029058">
    <property type="entry name" value="AB_hydrolase_fold"/>
</dbReference>
<protein>
    <submittedName>
        <fullName evidence="3">Alpha/beta fold hydrolase</fullName>
    </submittedName>
</protein>
<accession>A0ABV3EZ74</accession>
<evidence type="ECO:0000256" key="1">
    <source>
        <dbReference type="ARBA" id="ARBA00007169"/>
    </source>
</evidence>
<dbReference type="GO" id="GO:0016787">
    <property type="term" value="F:hydrolase activity"/>
    <property type="evidence" value="ECO:0007669"/>
    <property type="project" value="UniProtKB-KW"/>
</dbReference>
<sequence>MTERPKRTAWIRRFHTAARDAPHVVLFPHSGAGATCFHPLSRALSPEVQALAVQYPGRQDRIAEPCVADVGELADRVAEELEPWADLPLVLFGHSLGSAVAFETAVRLERRGATVRALFASARRAPSLPPEGSSRALDTDAELLDAMRWLGSGSGASLPEDPAFLELVLPAVRNDFHAGNHYRAPAGLRLTCPVIGLAGEEDPAVEVAEVERWSEHTTGAFRLRTFPGGHFYLDDRVEEIREEIALAAAGAAG</sequence>
<dbReference type="InterPro" id="IPR012223">
    <property type="entry name" value="TEII"/>
</dbReference>
<evidence type="ECO:0000259" key="2">
    <source>
        <dbReference type="Pfam" id="PF00975"/>
    </source>
</evidence>
<comment type="caution">
    <text evidence="3">The sequence shown here is derived from an EMBL/GenBank/DDBJ whole genome shotgun (WGS) entry which is preliminary data.</text>
</comment>
<dbReference type="Gene3D" id="3.40.50.1820">
    <property type="entry name" value="alpha/beta hydrolase"/>
    <property type="match status" value="1"/>
</dbReference>
<evidence type="ECO:0000313" key="3">
    <source>
        <dbReference type="EMBL" id="MEU9581328.1"/>
    </source>
</evidence>
<evidence type="ECO:0000313" key="4">
    <source>
        <dbReference type="Proteomes" id="UP001551584"/>
    </source>
</evidence>
<dbReference type="EMBL" id="JBEZNA010000113">
    <property type="protein sequence ID" value="MEU9581328.1"/>
    <property type="molecule type" value="Genomic_DNA"/>
</dbReference>
<comment type="similarity">
    <text evidence="1">Belongs to the thioesterase family.</text>
</comment>
<dbReference type="PANTHER" id="PTHR11487">
    <property type="entry name" value="THIOESTERASE"/>
    <property type="match status" value="1"/>
</dbReference>
<reference evidence="3 4" key="1">
    <citation type="submission" date="2024-06" db="EMBL/GenBank/DDBJ databases">
        <title>The Natural Products Discovery Center: Release of the First 8490 Sequenced Strains for Exploring Actinobacteria Biosynthetic Diversity.</title>
        <authorList>
            <person name="Kalkreuter E."/>
            <person name="Kautsar S.A."/>
            <person name="Yang D."/>
            <person name="Bader C.D."/>
            <person name="Teijaro C.N."/>
            <person name="Fluegel L."/>
            <person name="Davis C.M."/>
            <person name="Simpson J.R."/>
            <person name="Lauterbach L."/>
            <person name="Steele A.D."/>
            <person name="Gui C."/>
            <person name="Meng S."/>
            <person name="Li G."/>
            <person name="Viehrig K."/>
            <person name="Ye F."/>
            <person name="Su P."/>
            <person name="Kiefer A.F."/>
            <person name="Nichols A."/>
            <person name="Cepeda A.J."/>
            <person name="Yan W."/>
            <person name="Fan B."/>
            <person name="Jiang Y."/>
            <person name="Adhikari A."/>
            <person name="Zheng C.-J."/>
            <person name="Schuster L."/>
            <person name="Cowan T.M."/>
            <person name="Smanski M.J."/>
            <person name="Chevrette M.G."/>
            <person name="De Carvalho L.P.S."/>
            <person name="Shen B."/>
        </authorList>
    </citation>
    <scope>NUCLEOTIDE SEQUENCE [LARGE SCALE GENOMIC DNA]</scope>
    <source>
        <strain evidence="3 4">NPDC048117</strain>
    </source>
</reference>